<dbReference type="PANTHER" id="PTHR44688:SF16">
    <property type="entry name" value="DNA-BINDING TRANSCRIPTIONAL ACTIVATOR DEVR_DOSR"/>
    <property type="match status" value="1"/>
</dbReference>
<dbReference type="InterPro" id="IPR035965">
    <property type="entry name" value="PAS-like_dom_sf"/>
</dbReference>
<feature type="domain" description="HTH luxR-type" evidence="4">
    <location>
        <begin position="198"/>
        <end position="263"/>
    </location>
</feature>
<evidence type="ECO:0000313" key="6">
    <source>
        <dbReference type="Proteomes" id="UP000468707"/>
    </source>
</evidence>
<dbReference type="GO" id="GO:0003677">
    <property type="term" value="F:DNA binding"/>
    <property type="evidence" value="ECO:0007669"/>
    <property type="project" value="UniProtKB-KW"/>
</dbReference>
<keyword evidence="6" id="KW-1185">Reference proteome</keyword>
<keyword evidence="2" id="KW-0238">DNA-binding</keyword>
<dbReference type="SMART" id="SM00421">
    <property type="entry name" value="HTH_LUXR"/>
    <property type="match status" value="1"/>
</dbReference>
<protein>
    <recommendedName>
        <fullName evidence="4">HTH luxR-type domain-containing protein</fullName>
    </recommendedName>
</protein>
<evidence type="ECO:0000259" key="4">
    <source>
        <dbReference type="PROSITE" id="PS50043"/>
    </source>
</evidence>
<keyword evidence="1" id="KW-0805">Transcription regulation</keyword>
<gene>
    <name evidence="5" type="ORF">GTK07_12735</name>
</gene>
<dbReference type="SUPFAM" id="SSF46894">
    <property type="entry name" value="C-terminal effector domain of the bipartite response regulators"/>
    <property type="match status" value="1"/>
</dbReference>
<dbReference type="CDD" id="cd06170">
    <property type="entry name" value="LuxR_C_like"/>
    <property type="match status" value="1"/>
</dbReference>
<name>A0A6I5KTD4_9FLAO</name>
<organism evidence="5 6">
    <name type="scientific">Flagellimonas sediminis</name>
    <dbReference type="NCBI Taxonomy" id="2696468"/>
    <lineage>
        <taxon>Bacteria</taxon>
        <taxon>Pseudomonadati</taxon>
        <taxon>Bacteroidota</taxon>
        <taxon>Flavobacteriia</taxon>
        <taxon>Flavobacteriales</taxon>
        <taxon>Flavobacteriaceae</taxon>
        <taxon>Flagellimonas</taxon>
    </lineage>
</organism>
<dbReference type="PANTHER" id="PTHR44688">
    <property type="entry name" value="DNA-BINDING TRANSCRIPTIONAL ACTIVATOR DEVR_DOSR"/>
    <property type="match status" value="1"/>
</dbReference>
<dbReference type="RefSeq" id="WP_163635634.1">
    <property type="nucleotide sequence ID" value="NZ_JAAAMI010000006.1"/>
</dbReference>
<dbReference type="InterPro" id="IPR000792">
    <property type="entry name" value="Tscrpt_reg_LuxR_C"/>
</dbReference>
<accession>A0A6I5KTD4</accession>
<evidence type="ECO:0000256" key="1">
    <source>
        <dbReference type="ARBA" id="ARBA00023015"/>
    </source>
</evidence>
<evidence type="ECO:0000256" key="3">
    <source>
        <dbReference type="ARBA" id="ARBA00023163"/>
    </source>
</evidence>
<dbReference type="Pfam" id="PF00196">
    <property type="entry name" value="GerE"/>
    <property type="match status" value="1"/>
</dbReference>
<keyword evidence="3" id="KW-0804">Transcription</keyword>
<sequence>MKSSKEVVVDIWKSHNNYLAKKSVNLETVNVVDYLANLFCPGPYYYYIIDSPTLTLDIVSDSIQTVFGIKPQDFTLNMFIDRIHPEDLSFFLRCEDVVAHFLKNRIPPSDMVNYKINYCLRERVANGSYRLFLMQTVTMQTTEDGALLKVFGTHTDIEHITSINNKKLSLIGLNGSPSYLELDVFDDTVFDDFVPFEYTMEKPIFTTRETEVIKLLAQGLSTEMIALDLNISVQTVFTHRKNILRKTSAKNTSELIAECIRKGYI</sequence>
<dbReference type="PROSITE" id="PS50043">
    <property type="entry name" value="HTH_LUXR_2"/>
    <property type="match status" value="1"/>
</dbReference>
<proteinExistence type="predicted"/>
<reference evidence="5 6" key="1">
    <citation type="submission" date="2020-01" db="EMBL/GenBank/DDBJ databases">
        <title>Muricauda sediminis sp.nov. 40Bstr401.</title>
        <authorList>
            <person name="Xue Z."/>
            <person name="Zhu S."/>
            <person name="Ren N."/>
            <person name="Chen T."/>
            <person name="Chen X."/>
            <person name="Chen J."/>
            <person name="Yang J."/>
        </authorList>
    </citation>
    <scope>NUCLEOTIDE SEQUENCE [LARGE SCALE GENOMIC DNA]</scope>
    <source>
        <strain evidence="5 6">40Bstr401</strain>
    </source>
</reference>
<evidence type="ECO:0000313" key="5">
    <source>
        <dbReference type="EMBL" id="NDV44194.1"/>
    </source>
</evidence>
<dbReference type="GO" id="GO:0006355">
    <property type="term" value="P:regulation of DNA-templated transcription"/>
    <property type="evidence" value="ECO:0007669"/>
    <property type="project" value="InterPro"/>
</dbReference>
<dbReference type="Gene3D" id="1.10.10.10">
    <property type="entry name" value="Winged helix-like DNA-binding domain superfamily/Winged helix DNA-binding domain"/>
    <property type="match status" value="1"/>
</dbReference>
<dbReference type="AlphaFoldDB" id="A0A6I5KTD4"/>
<dbReference type="Proteomes" id="UP000468707">
    <property type="component" value="Unassembled WGS sequence"/>
</dbReference>
<comment type="caution">
    <text evidence="5">The sequence shown here is derived from an EMBL/GenBank/DDBJ whole genome shotgun (WGS) entry which is preliminary data.</text>
</comment>
<dbReference type="Gene3D" id="3.30.450.20">
    <property type="entry name" value="PAS domain"/>
    <property type="match status" value="1"/>
</dbReference>
<dbReference type="InterPro" id="IPR016032">
    <property type="entry name" value="Sig_transdc_resp-reg_C-effctor"/>
</dbReference>
<dbReference type="PRINTS" id="PR00038">
    <property type="entry name" value="HTHLUXR"/>
</dbReference>
<dbReference type="InterPro" id="IPR036388">
    <property type="entry name" value="WH-like_DNA-bd_sf"/>
</dbReference>
<dbReference type="SUPFAM" id="SSF55785">
    <property type="entry name" value="PYP-like sensor domain (PAS domain)"/>
    <property type="match status" value="1"/>
</dbReference>
<evidence type="ECO:0000256" key="2">
    <source>
        <dbReference type="ARBA" id="ARBA00023125"/>
    </source>
</evidence>
<dbReference type="EMBL" id="JAAAMI010000006">
    <property type="protein sequence ID" value="NDV44194.1"/>
    <property type="molecule type" value="Genomic_DNA"/>
</dbReference>
<dbReference type="PROSITE" id="PS00622">
    <property type="entry name" value="HTH_LUXR_1"/>
    <property type="match status" value="1"/>
</dbReference>